<evidence type="ECO:0000256" key="4">
    <source>
        <dbReference type="PROSITE-ProRule" id="PRU00108"/>
    </source>
</evidence>
<dbReference type="InterPro" id="IPR051662">
    <property type="entry name" value="H2.0_Homeobox_NeuralPatt"/>
</dbReference>
<evidence type="ECO:0000256" key="6">
    <source>
        <dbReference type="SAM" id="MobiDB-lite"/>
    </source>
</evidence>
<keyword evidence="3 4" id="KW-0539">Nucleus</keyword>
<evidence type="ECO:0000256" key="1">
    <source>
        <dbReference type="ARBA" id="ARBA00023125"/>
    </source>
</evidence>
<feature type="region of interest" description="Disordered" evidence="6">
    <location>
        <begin position="210"/>
        <end position="294"/>
    </location>
</feature>
<comment type="caution">
    <text evidence="8">The sequence shown here is derived from an EMBL/GenBank/DDBJ whole genome shotgun (WGS) entry which is preliminary data.</text>
</comment>
<dbReference type="EMBL" id="JAINUG010000006">
    <property type="protein sequence ID" value="KAJ8416331.1"/>
    <property type="molecule type" value="Genomic_DNA"/>
</dbReference>
<dbReference type="PROSITE" id="PS50071">
    <property type="entry name" value="HOMEOBOX_2"/>
    <property type="match status" value="1"/>
</dbReference>
<keyword evidence="1 4" id="KW-0238">DNA-binding</keyword>
<organism evidence="8 9">
    <name type="scientific">Aldrovandia affinis</name>
    <dbReference type="NCBI Taxonomy" id="143900"/>
    <lineage>
        <taxon>Eukaryota</taxon>
        <taxon>Metazoa</taxon>
        <taxon>Chordata</taxon>
        <taxon>Craniata</taxon>
        <taxon>Vertebrata</taxon>
        <taxon>Euteleostomi</taxon>
        <taxon>Actinopterygii</taxon>
        <taxon>Neopterygii</taxon>
        <taxon>Teleostei</taxon>
        <taxon>Notacanthiformes</taxon>
        <taxon>Halosauridae</taxon>
        <taxon>Aldrovandia</taxon>
    </lineage>
</organism>
<evidence type="ECO:0000256" key="2">
    <source>
        <dbReference type="ARBA" id="ARBA00023155"/>
    </source>
</evidence>
<keyword evidence="9" id="KW-1185">Reference proteome</keyword>
<dbReference type="Gene3D" id="1.10.10.60">
    <property type="entry name" value="Homeodomain-like"/>
    <property type="match status" value="1"/>
</dbReference>
<accession>A0AAD7TA25</accession>
<protein>
    <recommendedName>
        <fullName evidence="7">Homeobox domain-containing protein</fullName>
    </recommendedName>
</protein>
<dbReference type="PANTHER" id="PTHR24331:SF4">
    <property type="entry name" value="HOMEOBOX PROTEIN DBX2"/>
    <property type="match status" value="1"/>
</dbReference>
<name>A0AAD7TA25_9TELE</name>
<dbReference type="SUPFAM" id="SSF46689">
    <property type="entry name" value="Homeodomain-like"/>
    <property type="match status" value="1"/>
</dbReference>
<feature type="compositionally biased region" description="Basic and acidic residues" evidence="6">
    <location>
        <begin position="278"/>
        <end position="294"/>
    </location>
</feature>
<dbReference type="PANTHER" id="PTHR24331">
    <property type="entry name" value="DBX"/>
    <property type="match status" value="1"/>
</dbReference>
<proteinExistence type="predicted"/>
<dbReference type="SMART" id="SM00389">
    <property type="entry name" value="HOX"/>
    <property type="match status" value="1"/>
</dbReference>
<dbReference type="GO" id="GO:0005634">
    <property type="term" value="C:nucleus"/>
    <property type="evidence" value="ECO:0007669"/>
    <property type="project" value="UniProtKB-SubCell"/>
</dbReference>
<gene>
    <name evidence="8" type="ORF">AAFF_G00356190</name>
</gene>
<feature type="DNA-binding region" description="Homeobox" evidence="4">
    <location>
        <begin position="146"/>
        <end position="205"/>
    </location>
</feature>
<dbReference type="CDD" id="cd00086">
    <property type="entry name" value="homeodomain"/>
    <property type="match status" value="1"/>
</dbReference>
<dbReference type="InterPro" id="IPR009057">
    <property type="entry name" value="Homeodomain-like_sf"/>
</dbReference>
<dbReference type="Proteomes" id="UP001221898">
    <property type="component" value="Unassembled WGS sequence"/>
</dbReference>
<evidence type="ECO:0000256" key="5">
    <source>
        <dbReference type="RuleBase" id="RU000682"/>
    </source>
</evidence>
<dbReference type="InterPro" id="IPR017970">
    <property type="entry name" value="Homeobox_CS"/>
</dbReference>
<sequence length="294" mass="32547">MNRLWNLKRGTEEGCLPVYPGFGSSGKSFLIDNLLGSGESSVGPLASGSPLTRTSSPLRVSGPMGREHGAGWGSQQVTPKDWRSIQANGFIQQPYTGFLAVSSRFPPPFRTPCGGSGSLSAPPAGFPKGGNLVLWAPDVNPRSRKGILRRAVFSEEQRRELERTFRKQKYIGKADRNKLAADLRLKESQVKIWFQNQRMKWRNTKEREVLCGRPLTEEPSSGSDRSREQAPERSSASKVPDTSKDPLKQKQSRAAQSLGGHREQLKTHSSANPGFTKKNPDLETAKEHKGTEHW</sequence>
<dbReference type="InterPro" id="IPR001356">
    <property type="entry name" value="HD"/>
</dbReference>
<evidence type="ECO:0000313" key="9">
    <source>
        <dbReference type="Proteomes" id="UP001221898"/>
    </source>
</evidence>
<evidence type="ECO:0000259" key="7">
    <source>
        <dbReference type="PROSITE" id="PS50071"/>
    </source>
</evidence>
<dbReference type="GO" id="GO:0000981">
    <property type="term" value="F:DNA-binding transcription factor activity, RNA polymerase II-specific"/>
    <property type="evidence" value="ECO:0007669"/>
    <property type="project" value="InterPro"/>
</dbReference>
<comment type="subcellular location">
    <subcellularLocation>
        <location evidence="4 5">Nucleus</location>
    </subcellularLocation>
</comment>
<reference evidence="8" key="1">
    <citation type="journal article" date="2023" name="Science">
        <title>Genome structures resolve the early diversification of teleost fishes.</title>
        <authorList>
            <person name="Parey E."/>
            <person name="Louis A."/>
            <person name="Montfort J."/>
            <person name="Bouchez O."/>
            <person name="Roques C."/>
            <person name="Iampietro C."/>
            <person name="Lluch J."/>
            <person name="Castinel A."/>
            <person name="Donnadieu C."/>
            <person name="Desvignes T."/>
            <person name="Floi Bucao C."/>
            <person name="Jouanno E."/>
            <person name="Wen M."/>
            <person name="Mejri S."/>
            <person name="Dirks R."/>
            <person name="Jansen H."/>
            <person name="Henkel C."/>
            <person name="Chen W.J."/>
            <person name="Zahm M."/>
            <person name="Cabau C."/>
            <person name="Klopp C."/>
            <person name="Thompson A.W."/>
            <person name="Robinson-Rechavi M."/>
            <person name="Braasch I."/>
            <person name="Lecointre G."/>
            <person name="Bobe J."/>
            <person name="Postlethwait J.H."/>
            <person name="Berthelot C."/>
            <person name="Roest Crollius H."/>
            <person name="Guiguen Y."/>
        </authorList>
    </citation>
    <scope>NUCLEOTIDE SEQUENCE</scope>
    <source>
        <strain evidence="8">NC1722</strain>
    </source>
</reference>
<dbReference type="Pfam" id="PF00046">
    <property type="entry name" value="Homeodomain"/>
    <property type="match status" value="1"/>
</dbReference>
<evidence type="ECO:0000313" key="8">
    <source>
        <dbReference type="EMBL" id="KAJ8416331.1"/>
    </source>
</evidence>
<dbReference type="GO" id="GO:0003677">
    <property type="term" value="F:DNA binding"/>
    <property type="evidence" value="ECO:0007669"/>
    <property type="project" value="UniProtKB-UniRule"/>
</dbReference>
<dbReference type="AlphaFoldDB" id="A0AAD7TA25"/>
<evidence type="ECO:0000256" key="3">
    <source>
        <dbReference type="ARBA" id="ARBA00023242"/>
    </source>
</evidence>
<dbReference type="PROSITE" id="PS00027">
    <property type="entry name" value="HOMEOBOX_1"/>
    <property type="match status" value="1"/>
</dbReference>
<feature type="domain" description="Homeobox" evidence="7">
    <location>
        <begin position="144"/>
        <end position="204"/>
    </location>
</feature>
<keyword evidence="2 4" id="KW-0371">Homeobox</keyword>